<evidence type="ECO:0000313" key="1">
    <source>
        <dbReference type="EMBL" id="QOS22725.1"/>
    </source>
</evidence>
<dbReference type="EMBL" id="MT898222">
    <property type="protein sequence ID" value="QOS22725.1"/>
    <property type="molecule type" value="Genomic_DNA"/>
</dbReference>
<sequence>MLVWMRSSRKNKTVRHAFNNLLIKRFKNDILINCMSLKEIIKHTSFLRLGKEITVDNPVSAILFSLLSFKVTLWLQGTGAHESYQRRGSVFRFSILQLIDIVGLRLSDNVIFVSDYMEEIYVKYYPWLKGKTEVIYCSSDLKYNAREKIKNSFCYVGGVSTWQMIDDVLLFFNNIKKSNNDYKIYIVTRNVDEVLVKISKGKYEFLNDIVITSIEDRHEMENFLSSMEFGVLLREDNMINNVASPIKLAEYLSCDVNVITTTALTSFYRKIEKYDCGYLMGHTHSINGNDFSYMIYKKGNSLKMYNEVYSEL</sequence>
<gene>
    <name evidence="1" type="ORF">VP313_00014</name>
</gene>
<proteinExistence type="predicted"/>
<dbReference type="RefSeq" id="WP_140077643.1">
    <property type="nucleotide sequence ID" value="NZ_JAMXOJ010000002.1"/>
</dbReference>
<dbReference type="AlphaFoldDB" id="A0A7M1W6V3"/>
<accession>A0A7M1W6V3</accession>
<dbReference type="Gene3D" id="3.40.50.2000">
    <property type="entry name" value="Glycogen Phosphorylase B"/>
    <property type="match status" value="1"/>
</dbReference>
<protein>
    <submittedName>
        <fullName evidence="1">Uncharacterized protein</fullName>
    </submittedName>
</protein>
<dbReference type="SUPFAM" id="SSF53756">
    <property type="entry name" value="UDP-Glycosyltransferase/glycogen phosphorylase"/>
    <property type="match status" value="1"/>
</dbReference>
<organism evidence="1">
    <name type="scientific">Vibrio parahaemolyticus</name>
    <dbReference type="NCBI Taxonomy" id="670"/>
    <lineage>
        <taxon>Bacteria</taxon>
        <taxon>Pseudomonadati</taxon>
        <taxon>Pseudomonadota</taxon>
        <taxon>Gammaproteobacteria</taxon>
        <taxon>Vibrionales</taxon>
        <taxon>Vibrionaceae</taxon>
        <taxon>Vibrio</taxon>
    </lineage>
</organism>
<name>A0A7M1W6V3_VIBPH</name>
<reference evidence="1" key="1">
    <citation type="submission" date="2020-08" db="EMBL/GenBank/DDBJ databases">
        <title>Genetic structure, function and evolution of capsule biosynthesis loci in Vibrio parahaemolyticus.</title>
        <authorList>
            <person name="Li L."/>
            <person name="Bian S."/>
        </authorList>
    </citation>
    <scope>NUCLEOTIDE SEQUENCE</scope>
    <source>
        <strain evidence="1">VP313</strain>
    </source>
</reference>